<dbReference type="GO" id="GO:0005680">
    <property type="term" value="C:anaphase-promoting complex"/>
    <property type="evidence" value="ECO:0007669"/>
    <property type="project" value="InterPro"/>
</dbReference>
<keyword evidence="3" id="KW-0131">Cell cycle</keyword>
<gene>
    <name evidence="6" type="ORF">UCREL1_3552</name>
</gene>
<feature type="compositionally biased region" description="Basic and acidic residues" evidence="4">
    <location>
        <begin position="327"/>
        <end position="338"/>
    </location>
</feature>
<evidence type="ECO:0000256" key="4">
    <source>
        <dbReference type="SAM" id="MobiDB-lite"/>
    </source>
</evidence>
<dbReference type="GO" id="GO:0060090">
    <property type="term" value="F:molecular adaptor activity"/>
    <property type="evidence" value="ECO:0007669"/>
    <property type="project" value="TreeGrafter"/>
</dbReference>
<reference evidence="7" key="1">
    <citation type="journal article" date="2013" name="Genome Announc.">
        <title>Draft genome sequence of the grapevine dieback fungus Eutypa lata UCR-EL1.</title>
        <authorList>
            <person name="Blanco-Ulate B."/>
            <person name="Rolshausen P.E."/>
            <person name="Cantu D."/>
        </authorList>
    </citation>
    <scope>NUCLEOTIDE SEQUENCE [LARGE SCALE GENOMIC DNA]</scope>
    <source>
        <strain evidence="7">UCR-EL1</strain>
    </source>
</reference>
<proteinExistence type="predicted"/>
<feature type="compositionally biased region" description="Polar residues" evidence="4">
    <location>
        <begin position="396"/>
        <end position="408"/>
    </location>
</feature>
<sequence length="618" mass="68696">MASVTSLGLHQPTALEYAIQEQILPENPSSSLYTWEIIVDHEPGNEGEDELLVTKDTVIWSRGSIFRKSYGFKLEKEPITQALLTYFPNSEQDSKSPTDDDGVASEPTDELRPLAKALVVFLKTQAHIYFLQGTSHVVHIPFEVESACAAPQGVIIQRKQTSDISLAASLKFPKVPPNSFISSQISPSSLRTSQQMTFTTETLGRPKALPRKGYKGSTRPPHVLDPAEEILHIEELPQPTLSSKQDNNKLILAITINRETSMYTVWRFSFIRHEDPFLAGRKKTRRKSDRRRSSMQPGLPSGATSPIQTNFKESFGTTLPGKRARKSEKVDKTDRALENLESSLGIDRDTGMNRRSSRRVSSMLARADLSASQDRTNFVDQSQTSEHPNTRRHTSHNSQRNRNSGVSFSGNYGHGHGGNSLVTFLEAPVDNLLEELQASGDLKGFHNMGLDDHDFDGLAQEIMLTKVHSIPVDNSNSNMADEKATVNVGKLTKAQNVIDSCKIVDRSVSKLLVLSESHEGQRALSVQAPWSDWKNVTLPPKLSLASLRSLDYRGSLVNREMGIRRAVTPVIGEIAGIRHPKLRGVVDILDEDTNQLHQIRIQLEPTSPQTDKKLPTIK</sequence>
<dbReference type="GO" id="GO:0007091">
    <property type="term" value="P:metaphase/anaphase transition of mitotic cell cycle"/>
    <property type="evidence" value="ECO:0007669"/>
    <property type="project" value="TreeGrafter"/>
</dbReference>
<dbReference type="GO" id="GO:0070979">
    <property type="term" value="P:protein K11-linked ubiquitination"/>
    <property type="evidence" value="ECO:0007669"/>
    <property type="project" value="TreeGrafter"/>
</dbReference>
<dbReference type="KEGG" id="ela:UCREL1_3552"/>
<feature type="region of interest" description="Disordered" evidence="4">
    <location>
        <begin position="281"/>
        <end position="412"/>
    </location>
</feature>
<dbReference type="AlphaFoldDB" id="M7THK4"/>
<feature type="compositionally biased region" description="Polar residues" evidence="4">
    <location>
        <begin position="302"/>
        <end position="317"/>
    </location>
</feature>
<dbReference type="GO" id="GO:0051301">
    <property type="term" value="P:cell division"/>
    <property type="evidence" value="ECO:0007669"/>
    <property type="project" value="UniProtKB-KW"/>
</dbReference>
<dbReference type="PANTHER" id="PTHR12827:SF3">
    <property type="entry name" value="ANAPHASE-PROMOTING COMPLEX SUBUNIT 1"/>
    <property type="match status" value="1"/>
</dbReference>
<evidence type="ECO:0000256" key="2">
    <source>
        <dbReference type="ARBA" id="ARBA00022776"/>
    </source>
</evidence>
<evidence type="ECO:0000256" key="3">
    <source>
        <dbReference type="ARBA" id="ARBA00023306"/>
    </source>
</evidence>
<protein>
    <submittedName>
        <fullName evidence="6">Putative negative regulator of mitosis protein</fullName>
    </submittedName>
</protein>
<evidence type="ECO:0000259" key="5">
    <source>
        <dbReference type="Pfam" id="PF12859"/>
    </source>
</evidence>
<keyword evidence="7" id="KW-1185">Reference proteome</keyword>
<keyword evidence="2" id="KW-0498">Mitosis</keyword>
<dbReference type="InterPro" id="IPR049255">
    <property type="entry name" value="Apc1_N"/>
</dbReference>
<evidence type="ECO:0000313" key="6">
    <source>
        <dbReference type="EMBL" id="EMR69426.1"/>
    </source>
</evidence>
<feature type="domain" description="Anaphase-promoting complex subunit 1 N-terminal" evidence="5">
    <location>
        <begin position="215"/>
        <end position="475"/>
    </location>
</feature>
<dbReference type="HOGENOM" id="CLU_442131_0_0_1"/>
<feature type="domain" description="Anaphase-promoting complex subunit 1 N-terminal" evidence="5">
    <location>
        <begin position="30"/>
        <end position="211"/>
    </location>
</feature>
<accession>M7THK4</accession>
<dbReference type="OMA" id="SNSNMAD"/>
<name>M7THK4_EUTLA</name>
<dbReference type="Proteomes" id="UP000012174">
    <property type="component" value="Unassembled WGS sequence"/>
</dbReference>
<dbReference type="EMBL" id="KB706085">
    <property type="protein sequence ID" value="EMR69426.1"/>
    <property type="molecule type" value="Genomic_DNA"/>
</dbReference>
<feature type="compositionally biased region" description="Polar residues" evidence="4">
    <location>
        <begin position="370"/>
        <end position="387"/>
    </location>
</feature>
<dbReference type="STRING" id="1287681.M7THK4"/>
<dbReference type="GO" id="GO:0031145">
    <property type="term" value="P:anaphase-promoting complex-dependent catabolic process"/>
    <property type="evidence" value="ECO:0007669"/>
    <property type="project" value="TreeGrafter"/>
</dbReference>
<evidence type="ECO:0000256" key="1">
    <source>
        <dbReference type="ARBA" id="ARBA00022618"/>
    </source>
</evidence>
<evidence type="ECO:0000313" key="7">
    <source>
        <dbReference type="Proteomes" id="UP000012174"/>
    </source>
</evidence>
<keyword evidence="1" id="KW-0132">Cell division</keyword>
<dbReference type="Pfam" id="PF12859">
    <property type="entry name" value="ANAPC1"/>
    <property type="match status" value="2"/>
</dbReference>
<organism evidence="6 7">
    <name type="scientific">Eutypa lata (strain UCR-EL1)</name>
    <name type="common">Grapevine dieback disease fungus</name>
    <name type="synonym">Eutypa armeniacae</name>
    <dbReference type="NCBI Taxonomy" id="1287681"/>
    <lineage>
        <taxon>Eukaryota</taxon>
        <taxon>Fungi</taxon>
        <taxon>Dikarya</taxon>
        <taxon>Ascomycota</taxon>
        <taxon>Pezizomycotina</taxon>
        <taxon>Sordariomycetes</taxon>
        <taxon>Xylariomycetidae</taxon>
        <taxon>Xylariales</taxon>
        <taxon>Diatrypaceae</taxon>
        <taxon>Eutypa</taxon>
    </lineage>
</organism>
<dbReference type="PANTHER" id="PTHR12827">
    <property type="entry name" value="MEIOTIC CHECKPOINT REGULATOR TSG24 FAMILY MEMBER"/>
    <property type="match status" value="1"/>
</dbReference>
<feature type="region of interest" description="Disordered" evidence="4">
    <location>
        <begin position="88"/>
        <end position="108"/>
    </location>
</feature>
<feature type="compositionally biased region" description="Basic residues" evidence="4">
    <location>
        <begin position="281"/>
        <end position="290"/>
    </location>
</feature>
<dbReference type="eggNOG" id="KOG1858">
    <property type="taxonomic scope" value="Eukaryota"/>
</dbReference>
<dbReference type="InterPro" id="IPR024990">
    <property type="entry name" value="Apc1"/>
</dbReference>
<dbReference type="OrthoDB" id="26401at2759"/>